<dbReference type="RefSeq" id="WP_184436668.1">
    <property type="nucleotide sequence ID" value="NZ_JACIGI010000029.1"/>
</dbReference>
<evidence type="ECO:0000313" key="5">
    <source>
        <dbReference type="EMBL" id="MBB4287181.1"/>
    </source>
</evidence>
<dbReference type="AlphaFoldDB" id="A0A7W6S1H2"/>
<dbReference type="PANTHER" id="PTHR43103:SF5">
    <property type="entry name" value="4-EPIMERASE, PUTATIVE (AFU_ORTHOLOGUE AFUA_7G00360)-RELATED"/>
    <property type="match status" value="1"/>
</dbReference>
<dbReference type="InterPro" id="IPR036291">
    <property type="entry name" value="NAD(P)-bd_dom_sf"/>
</dbReference>
<comment type="similarity">
    <text evidence="1">Belongs to the NAD(P)-dependent epimerase/dehydratase family.</text>
</comment>
<keyword evidence="2 5" id="KW-0560">Oxidoreductase</keyword>
<evidence type="ECO:0000256" key="3">
    <source>
        <dbReference type="ARBA" id="ARBA00023027"/>
    </source>
</evidence>
<sequence length="274" mass="30195">MKPIHRILLTGAAGALGRQMRPALRRHCTHLRVTDIAPLDPPEADAADREEVVQADLADPAPVRDLTRDVDAVVHLAGKGMEAPFQEILRGHMLGLYNVFEGARQNGVRRVIWASSIHAVGYYPFSQVLDTRTPPRPDTNYGVAKAYGEGLAQYYWDKYGIEAVSMRICSCFPEPRDRRMLSTWLSYADLERLIGAALTCTRPDHSIIYGVSANTHAPYDNRTAAHIGFRPQDNAELYREAVEAANPPYGPGAPEIATHGGAFATFGHFDDGDD</sequence>
<keyword evidence="3" id="KW-0520">NAD</keyword>
<dbReference type="CDD" id="cd08946">
    <property type="entry name" value="SDR_e"/>
    <property type="match status" value="1"/>
</dbReference>
<gene>
    <name evidence="5" type="ORF">GGD88_002925</name>
</gene>
<name>A0A7W6S1H2_9PROT</name>
<protein>
    <submittedName>
        <fullName evidence="5">Uronate dehydrogenase</fullName>
        <ecNumber evidence="5">1.1.1.203</ecNumber>
    </submittedName>
</protein>
<dbReference type="Pfam" id="PF01370">
    <property type="entry name" value="Epimerase"/>
    <property type="match status" value="1"/>
</dbReference>
<dbReference type="Gene3D" id="3.40.50.720">
    <property type="entry name" value="NAD(P)-binding Rossmann-like Domain"/>
    <property type="match status" value="1"/>
</dbReference>
<evidence type="ECO:0000259" key="4">
    <source>
        <dbReference type="Pfam" id="PF01370"/>
    </source>
</evidence>
<accession>A0A7W6S1H2</accession>
<dbReference type="GO" id="GO:0050388">
    <property type="term" value="F:uronate dehydrogenase activity"/>
    <property type="evidence" value="ECO:0007669"/>
    <property type="project" value="UniProtKB-EC"/>
</dbReference>
<dbReference type="Proteomes" id="UP000555728">
    <property type="component" value="Unassembled WGS sequence"/>
</dbReference>
<organism evidence="5 6">
    <name type="scientific">Roseospira goensis</name>
    <dbReference type="NCBI Taxonomy" id="391922"/>
    <lineage>
        <taxon>Bacteria</taxon>
        <taxon>Pseudomonadati</taxon>
        <taxon>Pseudomonadota</taxon>
        <taxon>Alphaproteobacteria</taxon>
        <taxon>Rhodospirillales</taxon>
        <taxon>Rhodospirillaceae</taxon>
        <taxon>Roseospira</taxon>
    </lineage>
</organism>
<dbReference type="EC" id="1.1.1.203" evidence="5"/>
<evidence type="ECO:0000256" key="2">
    <source>
        <dbReference type="ARBA" id="ARBA00023002"/>
    </source>
</evidence>
<comment type="caution">
    <text evidence="5">The sequence shown here is derived from an EMBL/GenBank/DDBJ whole genome shotgun (WGS) entry which is preliminary data.</text>
</comment>
<dbReference type="InterPro" id="IPR001509">
    <property type="entry name" value="Epimerase_deHydtase"/>
</dbReference>
<reference evidence="5 6" key="1">
    <citation type="submission" date="2020-08" db="EMBL/GenBank/DDBJ databases">
        <title>Genome sequencing of Purple Non-Sulfur Bacteria from various extreme environments.</title>
        <authorList>
            <person name="Mayer M."/>
        </authorList>
    </citation>
    <scope>NUCLEOTIDE SEQUENCE [LARGE SCALE GENOMIC DNA]</scope>
    <source>
        <strain evidence="5 6">JA135</strain>
    </source>
</reference>
<proteinExistence type="inferred from homology"/>
<evidence type="ECO:0000256" key="1">
    <source>
        <dbReference type="ARBA" id="ARBA00007637"/>
    </source>
</evidence>
<dbReference type="PANTHER" id="PTHR43103">
    <property type="entry name" value="NUCLEOSIDE-DIPHOSPHATE-SUGAR EPIMERASE"/>
    <property type="match status" value="1"/>
</dbReference>
<evidence type="ECO:0000313" key="6">
    <source>
        <dbReference type="Proteomes" id="UP000555728"/>
    </source>
</evidence>
<dbReference type="SUPFAM" id="SSF51735">
    <property type="entry name" value="NAD(P)-binding Rossmann-fold domains"/>
    <property type="match status" value="1"/>
</dbReference>
<keyword evidence="6" id="KW-1185">Reference proteome</keyword>
<feature type="domain" description="NAD-dependent epimerase/dehydratase" evidence="4">
    <location>
        <begin position="7"/>
        <end position="185"/>
    </location>
</feature>
<dbReference type="EMBL" id="JACIGI010000029">
    <property type="protein sequence ID" value="MBB4287181.1"/>
    <property type="molecule type" value="Genomic_DNA"/>
</dbReference>